<comment type="caution">
    <text evidence="2">The sequence shown here is derived from an EMBL/GenBank/DDBJ whole genome shotgun (WGS) entry which is preliminary data.</text>
</comment>
<evidence type="ECO:0000313" key="3">
    <source>
        <dbReference type="Proteomes" id="UP001162031"/>
    </source>
</evidence>
<evidence type="ECO:0000313" key="2">
    <source>
        <dbReference type="EMBL" id="CAI5723297.1"/>
    </source>
</evidence>
<protein>
    <recommendedName>
        <fullName evidence="4">RxLR effector candidate protein</fullName>
    </recommendedName>
</protein>
<accession>A0AAV0TP05</accession>
<evidence type="ECO:0000256" key="1">
    <source>
        <dbReference type="SAM" id="SignalP"/>
    </source>
</evidence>
<reference evidence="2" key="1">
    <citation type="submission" date="2022-12" db="EMBL/GenBank/DDBJ databases">
        <authorList>
            <person name="Webb A."/>
        </authorList>
    </citation>
    <scope>NUCLEOTIDE SEQUENCE</scope>
    <source>
        <strain evidence="2">Hp1</strain>
    </source>
</reference>
<evidence type="ECO:0008006" key="4">
    <source>
        <dbReference type="Google" id="ProtNLM"/>
    </source>
</evidence>
<organism evidence="2 3">
    <name type="scientific">Hyaloperonospora brassicae</name>
    <name type="common">Brassica downy mildew</name>
    <name type="synonym">Peronospora brassicae</name>
    <dbReference type="NCBI Taxonomy" id="162125"/>
    <lineage>
        <taxon>Eukaryota</taxon>
        <taxon>Sar</taxon>
        <taxon>Stramenopiles</taxon>
        <taxon>Oomycota</taxon>
        <taxon>Peronosporomycetes</taxon>
        <taxon>Peronosporales</taxon>
        <taxon>Peronosporaceae</taxon>
        <taxon>Hyaloperonospora</taxon>
    </lineage>
</organism>
<dbReference type="AlphaFoldDB" id="A0AAV0TP05"/>
<feature type="chain" id="PRO_5043751475" description="RxLR effector candidate protein" evidence="1">
    <location>
        <begin position="24"/>
        <end position="344"/>
    </location>
</feature>
<sequence>MRARRLAFLIFVFVADISLDVAAIDLSSTPRLKATTLTSNIVPKLHGVADDKRPLAEHGNEERVGGNPDLLVVREAEELASAIRRTESSSTQASLMVIDDKAHGFDKWLEMIHTHTKEQGDWFDPEEVKRLSRSNANKDMLQFSLWLLDRPGDMKSRTHYIQNLICKNNAEATKTLTKMWLERETSPNDVFESVKDWENGLDVWFNYAASYWNLVGTPQKYSLKLALDNYLHFCSFMPKRLYGIYIQEHLESSPSTFAQLLQNALFHHLYKTLKKTPASMSTLLARGHPGILSVIQLGWNSVEFRTFEAYTLYHARGKGYEQKAKSAFDSKNMETISKFVEGIK</sequence>
<name>A0AAV0TP05_HYABA</name>
<keyword evidence="1" id="KW-0732">Signal</keyword>
<keyword evidence="3" id="KW-1185">Reference proteome</keyword>
<feature type="signal peptide" evidence="1">
    <location>
        <begin position="1"/>
        <end position="23"/>
    </location>
</feature>
<gene>
    <name evidence="2" type="ORF">HBR001_LOCUS3083</name>
</gene>
<dbReference type="EMBL" id="CANTFL010000478">
    <property type="protein sequence ID" value="CAI5723297.1"/>
    <property type="molecule type" value="Genomic_DNA"/>
</dbReference>
<proteinExistence type="predicted"/>
<dbReference type="Proteomes" id="UP001162031">
    <property type="component" value="Unassembled WGS sequence"/>
</dbReference>